<dbReference type="EMBL" id="HACG01011690">
    <property type="protein sequence ID" value="CEK58555.1"/>
    <property type="molecule type" value="Transcribed_RNA"/>
</dbReference>
<organism evidence="1">
    <name type="scientific">Arion vulgaris</name>
    <dbReference type="NCBI Taxonomy" id="1028688"/>
    <lineage>
        <taxon>Eukaryota</taxon>
        <taxon>Metazoa</taxon>
        <taxon>Spiralia</taxon>
        <taxon>Lophotrochozoa</taxon>
        <taxon>Mollusca</taxon>
        <taxon>Gastropoda</taxon>
        <taxon>Heterobranchia</taxon>
        <taxon>Euthyneura</taxon>
        <taxon>Panpulmonata</taxon>
        <taxon>Eupulmonata</taxon>
        <taxon>Stylommatophora</taxon>
        <taxon>Helicina</taxon>
        <taxon>Arionoidea</taxon>
        <taxon>Arionidae</taxon>
        <taxon>Arion</taxon>
    </lineage>
</organism>
<accession>A0A0B6YSU8</accession>
<name>A0A0B6YSU8_9EUPU</name>
<proteinExistence type="predicted"/>
<protein>
    <submittedName>
        <fullName evidence="1">Uncharacterized protein</fullName>
    </submittedName>
</protein>
<dbReference type="AlphaFoldDB" id="A0A0B6YSU8"/>
<sequence>LVENGLGPIKIDKITAASVTSMLVGGDPNLLNPGTSRPTFMVLTLNNGTTEILTISDEMRTQQPLEEEFMTSYVDRY</sequence>
<gene>
    <name evidence="1" type="primary">ORF33462</name>
</gene>
<feature type="non-terminal residue" evidence="1">
    <location>
        <position position="1"/>
    </location>
</feature>
<evidence type="ECO:0000313" key="1">
    <source>
        <dbReference type="EMBL" id="CEK58555.1"/>
    </source>
</evidence>
<reference evidence="1" key="1">
    <citation type="submission" date="2014-12" db="EMBL/GenBank/DDBJ databases">
        <title>Insight into the proteome of Arion vulgaris.</title>
        <authorList>
            <person name="Aradska J."/>
            <person name="Bulat T."/>
            <person name="Smidak R."/>
            <person name="Sarate P."/>
            <person name="Gangsoo J."/>
            <person name="Sialana F."/>
            <person name="Bilban M."/>
            <person name="Lubec G."/>
        </authorList>
    </citation>
    <scope>NUCLEOTIDE SEQUENCE</scope>
    <source>
        <tissue evidence="1">Skin</tissue>
    </source>
</reference>